<dbReference type="Proteomes" id="UP000050864">
    <property type="component" value="Unassembled WGS sequence"/>
</dbReference>
<dbReference type="EMBL" id="LDJI01000026">
    <property type="protein sequence ID" value="KRG63107.1"/>
    <property type="molecule type" value="Genomic_DNA"/>
</dbReference>
<keyword evidence="2" id="KW-1185">Reference proteome</keyword>
<comment type="caution">
    <text evidence="1">The sequence shown here is derived from an EMBL/GenBank/DDBJ whole genome shotgun (WGS) entry which is preliminary data.</text>
</comment>
<dbReference type="PATRIC" id="fig|405444.3.peg.1929"/>
<dbReference type="AlphaFoldDB" id="A0A0R0CCG5"/>
<evidence type="ECO:0000313" key="2">
    <source>
        <dbReference type="Proteomes" id="UP000050864"/>
    </source>
</evidence>
<protein>
    <submittedName>
        <fullName evidence="1">Uncharacterized protein</fullName>
    </submittedName>
</protein>
<name>A0A0R0CCG5_9GAMM</name>
<sequence length="177" mass="19087">MLAGACLLVLSACASIPLSTALRLSSLDEKVLHQLDPAGIGVRVSVPRGNEVDVAGTRLKLELQPEGEPALVADMQLRLLGTTQEERSVGLFSAKVPVMTYELALTQEGARQLRQVQAQMLKGTGPVKVGFSVNTPFSKMVPGTREMTFWSDLKLRSSDAYMPLIDGAKLKFTSKDS</sequence>
<organism evidence="1 2">
    <name type="scientific">Stenotrophomonas humi</name>
    <dbReference type="NCBI Taxonomy" id="405444"/>
    <lineage>
        <taxon>Bacteria</taxon>
        <taxon>Pseudomonadati</taxon>
        <taxon>Pseudomonadota</taxon>
        <taxon>Gammaproteobacteria</taxon>
        <taxon>Lysobacterales</taxon>
        <taxon>Lysobacteraceae</taxon>
        <taxon>Stenotrophomonas</taxon>
    </lineage>
</organism>
<accession>A0A0R0CCG5</accession>
<gene>
    <name evidence="1" type="ORF">ABB26_14125</name>
</gene>
<evidence type="ECO:0000313" key="1">
    <source>
        <dbReference type="EMBL" id="KRG63107.1"/>
    </source>
</evidence>
<proteinExistence type="predicted"/>
<reference evidence="1 2" key="1">
    <citation type="submission" date="2015-05" db="EMBL/GenBank/DDBJ databases">
        <title>Genome sequencing and analysis of members of genus Stenotrophomonas.</title>
        <authorList>
            <person name="Patil P.P."/>
            <person name="Midha S."/>
            <person name="Patil P.B."/>
        </authorList>
    </citation>
    <scope>NUCLEOTIDE SEQUENCE [LARGE SCALE GENOMIC DNA]</scope>
    <source>
        <strain evidence="1 2">DSM 18929</strain>
    </source>
</reference>